<protein>
    <submittedName>
        <fullName evidence="2">DUF3124 domain-containing protein</fullName>
    </submittedName>
</protein>
<name>A0A956NK96_UNCEI</name>
<keyword evidence="1" id="KW-0732">Signal</keyword>
<dbReference type="EMBL" id="JAGQHS010000319">
    <property type="protein sequence ID" value="MCA9759348.1"/>
    <property type="molecule type" value="Genomic_DNA"/>
</dbReference>
<gene>
    <name evidence="2" type="ORF">KDA27_26380</name>
</gene>
<evidence type="ECO:0000256" key="1">
    <source>
        <dbReference type="SAM" id="SignalP"/>
    </source>
</evidence>
<accession>A0A956NK96</accession>
<evidence type="ECO:0000313" key="3">
    <source>
        <dbReference type="Proteomes" id="UP000739538"/>
    </source>
</evidence>
<dbReference type="PROSITE" id="PS51257">
    <property type="entry name" value="PROKAR_LIPOPROTEIN"/>
    <property type="match status" value="1"/>
</dbReference>
<evidence type="ECO:0000313" key="2">
    <source>
        <dbReference type="EMBL" id="MCA9759348.1"/>
    </source>
</evidence>
<sequence>MRRRCLISVLPIVALVLAFGCEQPADQPHSRNASTVEPQPERAPNGDVQLRTAYVPAYSYLPDGGRKAMLSVLLSVRNVDSVAMVTLTHVDYYDTGGHRARRYLAEPMVLGPLETVEFTVETEDETGGSGANFLVYWEGPTDAHPLLTEAVMVGHMASGYVSFASRGIELDRRPNAEVLGVEPGSE</sequence>
<dbReference type="AlphaFoldDB" id="A0A956NK96"/>
<reference evidence="2" key="1">
    <citation type="submission" date="2020-04" db="EMBL/GenBank/DDBJ databases">
        <authorList>
            <person name="Zhang T."/>
        </authorList>
    </citation>
    <scope>NUCLEOTIDE SEQUENCE</scope>
    <source>
        <strain evidence="2">HKST-UBA02</strain>
    </source>
</reference>
<dbReference type="InterPro" id="IPR021471">
    <property type="entry name" value="DUF3124"/>
</dbReference>
<proteinExistence type="predicted"/>
<organism evidence="2 3">
    <name type="scientific">Eiseniibacteriota bacterium</name>
    <dbReference type="NCBI Taxonomy" id="2212470"/>
    <lineage>
        <taxon>Bacteria</taxon>
        <taxon>Candidatus Eiseniibacteriota</taxon>
    </lineage>
</organism>
<feature type="chain" id="PRO_5037326448" evidence="1">
    <location>
        <begin position="21"/>
        <end position="186"/>
    </location>
</feature>
<dbReference type="Pfam" id="PF11322">
    <property type="entry name" value="DUF3124"/>
    <property type="match status" value="1"/>
</dbReference>
<feature type="signal peptide" evidence="1">
    <location>
        <begin position="1"/>
        <end position="20"/>
    </location>
</feature>
<dbReference type="Proteomes" id="UP000739538">
    <property type="component" value="Unassembled WGS sequence"/>
</dbReference>
<reference evidence="2" key="2">
    <citation type="journal article" date="2021" name="Microbiome">
        <title>Successional dynamics and alternative stable states in a saline activated sludge microbial community over 9 years.</title>
        <authorList>
            <person name="Wang Y."/>
            <person name="Ye J."/>
            <person name="Ju F."/>
            <person name="Liu L."/>
            <person name="Boyd J.A."/>
            <person name="Deng Y."/>
            <person name="Parks D.H."/>
            <person name="Jiang X."/>
            <person name="Yin X."/>
            <person name="Woodcroft B.J."/>
            <person name="Tyson G.W."/>
            <person name="Hugenholtz P."/>
            <person name="Polz M.F."/>
            <person name="Zhang T."/>
        </authorList>
    </citation>
    <scope>NUCLEOTIDE SEQUENCE</scope>
    <source>
        <strain evidence="2">HKST-UBA02</strain>
    </source>
</reference>
<comment type="caution">
    <text evidence="2">The sequence shown here is derived from an EMBL/GenBank/DDBJ whole genome shotgun (WGS) entry which is preliminary data.</text>
</comment>